<reference evidence="2 3" key="2">
    <citation type="submission" date="2018-08" db="EMBL/GenBank/DDBJ databases">
        <title>Draft genome of Streptococcus sp. nov. Z1.</title>
        <authorList>
            <person name="Tian Z."/>
        </authorList>
    </citation>
    <scope>NUCLEOTIDE SEQUENCE [LARGE SCALE GENOMIC DNA]</scope>
    <source>
        <strain evidence="2">Z1</strain>
        <strain evidence="3">Z1(2018)</strain>
    </source>
</reference>
<dbReference type="Proteomes" id="UP000264056">
    <property type="component" value="Unassembled WGS sequence"/>
</dbReference>
<reference evidence="1 4" key="1">
    <citation type="submission" date="2018-08" db="EMBL/GenBank/DDBJ databases">
        <title>Draft genome of Streptococcus sp .nov. Z2.</title>
        <authorList>
            <person name="Tian Z."/>
        </authorList>
    </citation>
    <scope>NUCLEOTIDE SEQUENCE [LARGE SCALE GENOMIC DNA]</scope>
    <source>
        <strain evidence="1 4">Z2</strain>
    </source>
</reference>
<dbReference type="EMBL" id="QVQY01000096">
    <property type="protein sequence ID" value="RFU49931.1"/>
    <property type="molecule type" value="Genomic_DNA"/>
</dbReference>
<protein>
    <submittedName>
        <fullName evidence="2">Uncharacterized protein</fullName>
    </submittedName>
</protein>
<dbReference type="AlphaFoldDB" id="A0A372KJG1"/>
<gene>
    <name evidence="1" type="ORF">DDV22_11345</name>
    <name evidence="2" type="ORF">DDV23_11215</name>
</gene>
<sequence length="76" mass="8312">MSNYTDKERVDIAWKEYSDTVYSENDVIAINDNKIIIGKVASIQDGTDSGSGEQVYVITPNGTADNPESVQEVTVL</sequence>
<dbReference type="EMBL" id="QVQZ01000074">
    <property type="protein sequence ID" value="RFU52146.1"/>
    <property type="molecule type" value="Genomic_DNA"/>
</dbReference>
<evidence type="ECO:0000313" key="2">
    <source>
        <dbReference type="EMBL" id="RFU52146.1"/>
    </source>
</evidence>
<accession>A0A372KJG1</accession>
<evidence type="ECO:0000313" key="3">
    <source>
        <dbReference type="Proteomes" id="UP000262901"/>
    </source>
</evidence>
<keyword evidence="4" id="KW-1185">Reference proteome</keyword>
<evidence type="ECO:0000313" key="4">
    <source>
        <dbReference type="Proteomes" id="UP000264056"/>
    </source>
</evidence>
<name>A0A372KJG1_9STRE</name>
<feature type="non-terminal residue" evidence="2">
    <location>
        <position position="76"/>
    </location>
</feature>
<organism evidence="2 3">
    <name type="scientific">Streptococcus chenjunshii</name>
    <dbReference type="NCBI Taxonomy" id="2173853"/>
    <lineage>
        <taxon>Bacteria</taxon>
        <taxon>Bacillati</taxon>
        <taxon>Bacillota</taxon>
        <taxon>Bacilli</taxon>
        <taxon>Lactobacillales</taxon>
        <taxon>Streptococcaceae</taxon>
        <taxon>Streptococcus</taxon>
    </lineage>
</organism>
<comment type="caution">
    <text evidence="2">The sequence shown here is derived from an EMBL/GenBank/DDBJ whole genome shotgun (WGS) entry which is preliminary data.</text>
</comment>
<evidence type="ECO:0000313" key="1">
    <source>
        <dbReference type="EMBL" id="RFU49931.1"/>
    </source>
</evidence>
<dbReference type="Proteomes" id="UP000262901">
    <property type="component" value="Unassembled WGS sequence"/>
</dbReference>
<proteinExistence type="predicted"/>